<keyword evidence="12" id="KW-1185">Reference proteome</keyword>
<accession>A0ABN8B6F7</accession>
<gene>
    <name evidence="11" type="ORF">CHILSU_LOCUS5021</name>
</gene>
<dbReference type="InterPro" id="IPR002562">
    <property type="entry name" value="3'-5'_exonuclease_dom"/>
</dbReference>
<dbReference type="PANTHER" id="PTHR12124:SF47">
    <property type="entry name" value="EXOSOME COMPONENT 10"/>
    <property type="match status" value="1"/>
</dbReference>
<proteinExistence type="inferred from homology"/>
<reference evidence="11" key="1">
    <citation type="submission" date="2021-12" db="EMBL/GenBank/DDBJ databases">
        <authorList>
            <person name="King R."/>
        </authorList>
    </citation>
    <scope>NUCLEOTIDE SEQUENCE</scope>
</reference>
<evidence type="ECO:0000313" key="11">
    <source>
        <dbReference type="EMBL" id="CAH0401785.1"/>
    </source>
</evidence>
<evidence type="ECO:0000256" key="8">
    <source>
        <dbReference type="ARBA" id="ARBA00043957"/>
    </source>
</evidence>
<dbReference type="PROSITE" id="PS50967">
    <property type="entry name" value="HRDC"/>
    <property type="match status" value="1"/>
</dbReference>
<evidence type="ECO:0000256" key="4">
    <source>
        <dbReference type="ARBA" id="ARBA00022801"/>
    </source>
</evidence>
<evidence type="ECO:0000256" key="5">
    <source>
        <dbReference type="ARBA" id="ARBA00022835"/>
    </source>
</evidence>
<keyword evidence="5" id="KW-0271">Exosome</keyword>
<dbReference type="Pfam" id="PF00570">
    <property type="entry name" value="HRDC"/>
    <property type="match status" value="1"/>
</dbReference>
<evidence type="ECO:0000256" key="2">
    <source>
        <dbReference type="ARBA" id="ARBA00022552"/>
    </source>
</evidence>
<dbReference type="CDD" id="cd06147">
    <property type="entry name" value="Rrp6p_like_exo"/>
    <property type="match status" value="1"/>
</dbReference>
<dbReference type="SMART" id="SM00474">
    <property type="entry name" value="35EXOc"/>
    <property type="match status" value="1"/>
</dbReference>
<dbReference type="PANTHER" id="PTHR12124">
    <property type="entry name" value="POLYMYOSITIS/SCLERODERMA AUTOANTIGEN-RELATED"/>
    <property type="match status" value="1"/>
</dbReference>
<dbReference type="InterPro" id="IPR045092">
    <property type="entry name" value="Rrp6-like"/>
</dbReference>
<organism evidence="11 12">
    <name type="scientific">Chilo suppressalis</name>
    <name type="common">Asiatic rice borer moth</name>
    <dbReference type="NCBI Taxonomy" id="168631"/>
    <lineage>
        <taxon>Eukaryota</taxon>
        <taxon>Metazoa</taxon>
        <taxon>Ecdysozoa</taxon>
        <taxon>Arthropoda</taxon>
        <taxon>Hexapoda</taxon>
        <taxon>Insecta</taxon>
        <taxon>Pterygota</taxon>
        <taxon>Neoptera</taxon>
        <taxon>Endopterygota</taxon>
        <taxon>Lepidoptera</taxon>
        <taxon>Glossata</taxon>
        <taxon>Ditrysia</taxon>
        <taxon>Pyraloidea</taxon>
        <taxon>Crambidae</taxon>
        <taxon>Crambinae</taxon>
        <taxon>Chilo</taxon>
    </lineage>
</organism>
<evidence type="ECO:0000256" key="3">
    <source>
        <dbReference type="ARBA" id="ARBA00022722"/>
    </source>
</evidence>
<evidence type="ECO:0000313" key="12">
    <source>
        <dbReference type="Proteomes" id="UP001153292"/>
    </source>
</evidence>
<sequence>MNSVLNPEAPEFYPHLTSVTQSGYTKVNKSIRASNQLPTGASHDFFRTLIDFNIVTRQLGENVIVQSNQILAIELPAVKLKCFDNENNMDKIVDANDSLLDRVNVNIDAVNGVNRPSERFLDGMRPQVASWNHAPVIAKIQMGETVFIGAKNIPRPQLSFKDAVDNSDSLWVPRISDKPNNIKPLALSILYNDEGEAVGYEHPYKVELELYRPPNRFLDSSPEPSFPPPLEDTPLTIVDTAPALDGLMEHLATVHELAVDLEHHSYRTYQGITCLIQITTEEGGDFIVDALALREHLHRLNEVFTDPKKLKVFHGAENDVLWLQRDFGVYVVGLFDTHQAARVLRLPSLSLKHLLMQYCAVDADKKFQLADWRIRPLPSELVSYARGDTHYLLYVARRMRAELAKLGHRQLLAVYEQSRHICLQTYNKEVVRADSHMPLYVRSRKSFNSRQLAALKLLYTWRDQHARELDESTTYLLPNHMLLSLAESLPRDVQGVAACCSPTPPFVKQHLVAIHRMLLSCRELPLEPQLFQMPASISAMHAPAPTLHLHDLAHLPDMGCEIDLERWSEGCSPTVFVADVPALMEPPRPAAPLVSDLNAEAKLFIPPFDRYRKYRALAQIEEIKEYKDKEAKIAALGRGDELIKTEVLLKLQQAKTKIENEKEKDVIVIEDEPATKKKAHRKRKMSGEKPTPAATPTPAPVLPKTEHTIYKNANYRKFYDDSQKARRQPKMKFKKHK</sequence>
<dbReference type="Gene3D" id="3.30.420.10">
    <property type="entry name" value="Ribonuclease H-like superfamily/Ribonuclease H"/>
    <property type="match status" value="1"/>
</dbReference>
<dbReference type="SUPFAM" id="SSF47819">
    <property type="entry name" value="HRDC-like"/>
    <property type="match status" value="1"/>
</dbReference>
<dbReference type="SUPFAM" id="SSF53098">
    <property type="entry name" value="Ribonuclease H-like"/>
    <property type="match status" value="1"/>
</dbReference>
<dbReference type="EMBL" id="OU963895">
    <property type="protein sequence ID" value="CAH0401785.1"/>
    <property type="molecule type" value="Genomic_DNA"/>
</dbReference>
<dbReference type="InterPro" id="IPR012588">
    <property type="entry name" value="Exosome-assoc_fac_Rrp6_N"/>
</dbReference>
<evidence type="ECO:0000256" key="7">
    <source>
        <dbReference type="ARBA" id="ARBA00023242"/>
    </source>
</evidence>
<keyword evidence="2" id="KW-0698">rRNA processing</keyword>
<keyword evidence="6" id="KW-0269">Exonuclease</keyword>
<dbReference type="Pfam" id="PF01612">
    <property type="entry name" value="DNA_pol_A_exo1"/>
    <property type="match status" value="1"/>
</dbReference>
<dbReference type="InterPro" id="IPR012337">
    <property type="entry name" value="RNaseH-like_sf"/>
</dbReference>
<dbReference type="SMART" id="SM00341">
    <property type="entry name" value="HRDC"/>
    <property type="match status" value="1"/>
</dbReference>
<keyword evidence="3" id="KW-0540">Nuclease</keyword>
<name>A0ABN8B6F7_CHISP</name>
<dbReference type="InterPro" id="IPR049559">
    <property type="entry name" value="Rrp6p-like_exo"/>
</dbReference>
<keyword evidence="7" id="KW-0539">Nucleus</keyword>
<dbReference type="Gene3D" id="1.10.150.80">
    <property type="entry name" value="HRDC domain"/>
    <property type="match status" value="1"/>
</dbReference>
<dbReference type="Pfam" id="PF08066">
    <property type="entry name" value="PMC2NT"/>
    <property type="match status" value="1"/>
</dbReference>
<evidence type="ECO:0000256" key="6">
    <source>
        <dbReference type="ARBA" id="ARBA00022839"/>
    </source>
</evidence>
<feature type="compositionally biased region" description="Basic residues" evidence="9">
    <location>
        <begin position="725"/>
        <end position="737"/>
    </location>
</feature>
<dbReference type="InterPro" id="IPR044876">
    <property type="entry name" value="HRDC_dom_sf"/>
</dbReference>
<evidence type="ECO:0000259" key="10">
    <source>
        <dbReference type="PROSITE" id="PS50967"/>
    </source>
</evidence>
<dbReference type="Proteomes" id="UP001153292">
    <property type="component" value="Chromosome 2"/>
</dbReference>
<keyword evidence="4" id="KW-0378">Hydrolase</keyword>
<dbReference type="InterPro" id="IPR010997">
    <property type="entry name" value="HRDC-like_sf"/>
</dbReference>
<evidence type="ECO:0000256" key="1">
    <source>
        <dbReference type="ARBA" id="ARBA00004123"/>
    </source>
</evidence>
<comment type="similarity">
    <text evidence="8">Belongs to the exosome component 10/RRP6 family.</text>
</comment>
<evidence type="ECO:0000256" key="9">
    <source>
        <dbReference type="SAM" id="MobiDB-lite"/>
    </source>
</evidence>
<dbReference type="InterPro" id="IPR002121">
    <property type="entry name" value="HRDC_dom"/>
</dbReference>
<feature type="region of interest" description="Disordered" evidence="9">
    <location>
        <begin position="671"/>
        <end position="737"/>
    </location>
</feature>
<comment type="subcellular location">
    <subcellularLocation>
        <location evidence="1">Nucleus</location>
    </subcellularLocation>
</comment>
<dbReference type="InterPro" id="IPR036397">
    <property type="entry name" value="RNaseH_sf"/>
</dbReference>
<feature type="domain" description="HRDC" evidence="10">
    <location>
        <begin position="448"/>
        <end position="528"/>
    </location>
</feature>
<protein>
    <recommendedName>
        <fullName evidence="10">HRDC domain-containing protein</fullName>
    </recommendedName>
</protein>